<feature type="transmembrane region" description="Helical" evidence="1">
    <location>
        <begin position="21"/>
        <end position="49"/>
    </location>
</feature>
<feature type="transmembrane region" description="Helical" evidence="1">
    <location>
        <begin position="397"/>
        <end position="414"/>
    </location>
</feature>
<dbReference type="Proteomes" id="UP001296943">
    <property type="component" value="Unassembled WGS sequence"/>
</dbReference>
<feature type="transmembrane region" description="Helical" evidence="1">
    <location>
        <begin position="165"/>
        <end position="184"/>
    </location>
</feature>
<feature type="transmembrane region" description="Helical" evidence="1">
    <location>
        <begin position="333"/>
        <end position="355"/>
    </location>
</feature>
<feature type="transmembrane region" description="Helical" evidence="1">
    <location>
        <begin position="232"/>
        <end position="254"/>
    </location>
</feature>
<accession>A0ABS2MVU2</accession>
<organism evidence="2 3">
    <name type="scientific">Aquibacillus albus</name>
    <dbReference type="NCBI Taxonomy" id="1168171"/>
    <lineage>
        <taxon>Bacteria</taxon>
        <taxon>Bacillati</taxon>
        <taxon>Bacillota</taxon>
        <taxon>Bacilli</taxon>
        <taxon>Bacillales</taxon>
        <taxon>Bacillaceae</taxon>
        <taxon>Aquibacillus</taxon>
    </lineage>
</organism>
<keyword evidence="1" id="KW-1133">Transmembrane helix</keyword>
<evidence type="ECO:0000313" key="3">
    <source>
        <dbReference type="Proteomes" id="UP001296943"/>
    </source>
</evidence>
<protein>
    <submittedName>
        <fullName evidence="2">Membrane protein</fullName>
    </submittedName>
</protein>
<feature type="transmembrane region" description="Helical" evidence="1">
    <location>
        <begin position="130"/>
        <end position="153"/>
    </location>
</feature>
<reference evidence="2 3" key="1">
    <citation type="submission" date="2021-01" db="EMBL/GenBank/DDBJ databases">
        <title>Genomic Encyclopedia of Type Strains, Phase IV (KMG-IV): sequencing the most valuable type-strain genomes for metagenomic binning, comparative biology and taxonomic classification.</title>
        <authorList>
            <person name="Goeker M."/>
        </authorList>
    </citation>
    <scope>NUCLEOTIDE SEQUENCE [LARGE SCALE GENOMIC DNA]</scope>
    <source>
        <strain evidence="2 3">DSM 23711</strain>
    </source>
</reference>
<dbReference type="InterPro" id="IPR031617">
    <property type="entry name" value="PelG"/>
</dbReference>
<evidence type="ECO:0000313" key="2">
    <source>
        <dbReference type="EMBL" id="MBM7570002.1"/>
    </source>
</evidence>
<gene>
    <name evidence="2" type="ORF">JOC48_000480</name>
</gene>
<name>A0ABS2MVU2_9BACI</name>
<feature type="transmembrane region" description="Helical" evidence="1">
    <location>
        <begin position="367"/>
        <end position="390"/>
    </location>
</feature>
<dbReference type="EMBL" id="JAFBDR010000002">
    <property type="protein sequence ID" value="MBM7570002.1"/>
    <property type="molecule type" value="Genomic_DNA"/>
</dbReference>
<feature type="transmembrane region" description="Helical" evidence="1">
    <location>
        <begin position="274"/>
        <end position="294"/>
    </location>
</feature>
<dbReference type="Pfam" id="PF16933">
    <property type="entry name" value="PelG"/>
    <property type="match status" value="1"/>
</dbReference>
<feature type="transmembrane region" description="Helical" evidence="1">
    <location>
        <begin position="190"/>
        <end position="211"/>
    </location>
</feature>
<proteinExistence type="predicted"/>
<feature type="transmembrane region" description="Helical" evidence="1">
    <location>
        <begin position="420"/>
        <end position="441"/>
    </location>
</feature>
<evidence type="ECO:0000256" key="1">
    <source>
        <dbReference type="SAM" id="Phobius"/>
    </source>
</evidence>
<keyword evidence="3" id="KW-1185">Reference proteome</keyword>
<sequence>MAGIGFQLKKLYSKSGLFQNIRAYSYSSIVTVGPMAICICLILFSKLIMESVGASVEETELFMAGTMYAFIFSQMITNGFAYVISRFVADQTFLKKEDNVLSSMYGLISICVMIGAIAGCLFYWSSPLPLLFKLATYSFFVELIIIWIQSMYVSALKDYMKIVKSFLIGIAVAVGLIVFCLFTLKWMTATALFLCLDIGFFVIILLFTNYIRAYFHIDNQKYFLFLIYIEKYPLLLFSGMFFSIGLYGHHFVIWQSEYQEMIGETFYYAPYYDVPVFFAILTILPATVLFMVSVETTFYEAYKRYYHRILHSFSFRDISTAKDRLFKVVSLELTLVAEVQLFVIFFAFTLGVQLLPTIGMTADQVHIFTMLTLGNLFFSLMQIILLILLYFDYQKGAFFTSSLFAISVVVFSILGMRFGFYGLPVFLGAFVALCVAIFSLMRYLTNIDYYTYCSQPVVYVEKKTKTEGLLKRLKHL</sequence>
<comment type="caution">
    <text evidence="2">The sequence shown here is derived from an EMBL/GenBank/DDBJ whole genome shotgun (WGS) entry which is preliminary data.</text>
</comment>
<feature type="transmembrane region" description="Helical" evidence="1">
    <location>
        <begin position="61"/>
        <end position="84"/>
    </location>
</feature>
<keyword evidence="1" id="KW-0472">Membrane</keyword>
<feature type="transmembrane region" description="Helical" evidence="1">
    <location>
        <begin position="105"/>
        <end position="124"/>
    </location>
</feature>
<keyword evidence="1" id="KW-0812">Transmembrane</keyword>
<dbReference type="RefSeq" id="WP_204497447.1">
    <property type="nucleotide sequence ID" value="NZ_JAFBDR010000002.1"/>
</dbReference>